<proteinExistence type="inferred from homology"/>
<dbReference type="GO" id="GO:0003677">
    <property type="term" value="F:DNA binding"/>
    <property type="evidence" value="ECO:0007669"/>
    <property type="project" value="UniProtKB-KW"/>
</dbReference>
<dbReference type="Pfam" id="PF00155">
    <property type="entry name" value="Aminotran_1_2"/>
    <property type="match status" value="1"/>
</dbReference>
<evidence type="ECO:0000256" key="5">
    <source>
        <dbReference type="ARBA" id="ARBA00023163"/>
    </source>
</evidence>
<name>A0A412Z9E9_9FIRM</name>
<keyword evidence="2" id="KW-0663">Pyridoxal phosphate</keyword>
<accession>A0A412Z9E9</accession>
<dbReference type="Pfam" id="PF00392">
    <property type="entry name" value="GntR"/>
    <property type="match status" value="1"/>
</dbReference>
<gene>
    <name evidence="7" type="ORF">DWW02_09145</name>
</gene>
<dbReference type="InterPro" id="IPR000524">
    <property type="entry name" value="Tscrpt_reg_HTH_GntR"/>
</dbReference>
<dbReference type="PANTHER" id="PTHR46577">
    <property type="entry name" value="HTH-TYPE TRANSCRIPTIONAL REGULATORY PROTEIN GABR"/>
    <property type="match status" value="1"/>
</dbReference>
<keyword evidence="5" id="KW-0804">Transcription</keyword>
<dbReference type="Proteomes" id="UP000284543">
    <property type="component" value="Unassembled WGS sequence"/>
</dbReference>
<dbReference type="InterPro" id="IPR036390">
    <property type="entry name" value="WH_DNA-bd_sf"/>
</dbReference>
<evidence type="ECO:0000259" key="6">
    <source>
        <dbReference type="PROSITE" id="PS50949"/>
    </source>
</evidence>
<organism evidence="7 8">
    <name type="scientific">Enterocloster bolteae</name>
    <dbReference type="NCBI Taxonomy" id="208479"/>
    <lineage>
        <taxon>Bacteria</taxon>
        <taxon>Bacillati</taxon>
        <taxon>Bacillota</taxon>
        <taxon>Clostridia</taxon>
        <taxon>Lachnospirales</taxon>
        <taxon>Lachnospiraceae</taxon>
        <taxon>Enterocloster</taxon>
    </lineage>
</organism>
<dbReference type="CDD" id="cd00609">
    <property type="entry name" value="AAT_like"/>
    <property type="match status" value="1"/>
</dbReference>
<keyword evidence="4" id="KW-0238">DNA-binding</keyword>
<evidence type="ECO:0000313" key="8">
    <source>
        <dbReference type="Proteomes" id="UP000284543"/>
    </source>
</evidence>
<evidence type="ECO:0000256" key="3">
    <source>
        <dbReference type="ARBA" id="ARBA00023015"/>
    </source>
</evidence>
<dbReference type="PRINTS" id="PR00035">
    <property type="entry name" value="HTHGNTR"/>
</dbReference>
<keyword evidence="7" id="KW-0808">Transferase</keyword>
<dbReference type="GO" id="GO:0008483">
    <property type="term" value="F:transaminase activity"/>
    <property type="evidence" value="ECO:0007669"/>
    <property type="project" value="UniProtKB-KW"/>
</dbReference>
<dbReference type="InterPro" id="IPR015421">
    <property type="entry name" value="PyrdxlP-dep_Trfase_major"/>
</dbReference>
<dbReference type="Gene3D" id="3.40.640.10">
    <property type="entry name" value="Type I PLP-dependent aspartate aminotransferase-like (Major domain)"/>
    <property type="match status" value="1"/>
</dbReference>
<dbReference type="GO" id="GO:0030170">
    <property type="term" value="F:pyridoxal phosphate binding"/>
    <property type="evidence" value="ECO:0007669"/>
    <property type="project" value="InterPro"/>
</dbReference>
<dbReference type="GO" id="GO:0003700">
    <property type="term" value="F:DNA-binding transcription factor activity"/>
    <property type="evidence" value="ECO:0007669"/>
    <property type="project" value="InterPro"/>
</dbReference>
<evidence type="ECO:0000256" key="1">
    <source>
        <dbReference type="ARBA" id="ARBA00005384"/>
    </source>
</evidence>
<dbReference type="InterPro" id="IPR015422">
    <property type="entry name" value="PyrdxlP-dep_Trfase_small"/>
</dbReference>
<dbReference type="SUPFAM" id="SSF53383">
    <property type="entry name" value="PLP-dependent transferases"/>
    <property type="match status" value="1"/>
</dbReference>
<dbReference type="PROSITE" id="PS50949">
    <property type="entry name" value="HTH_GNTR"/>
    <property type="match status" value="1"/>
</dbReference>
<dbReference type="Gene3D" id="3.90.1150.10">
    <property type="entry name" value="Aspartate Aminotransferase, domain 1"/>
    <property type="match status" value="1"/>
</dbReference>
<evidence type="ECO:0000256" key="4">
    <source>
        <dbReference type="ARBA" id="ARBA00023125"/>
    </source>
</evidence>
<dbReference type="EMBL" id="QRZM01000003">
    <property type="protein sequence ID" value="RGV76719.1"/>
    <property type="molecule type" value="Genomic_DNA"/>
</dbReference>
<dbReference type="InterPro" id="IPR015424">
    <property type="entry name" value="PyrdxlP-dep_Trfase"/>
</dbReference>
<comment type="caution">
    <text evidence="7">The sequence shown here is derived from an EMBL/GenBank/DDBJ whole genome shotgun (WGS) entry which is preliminary data.</text>
</comment>
<protein>
    <submittedName>
        <fullName evidence="7">PLP-dependent aminotransferase family protein</fullName>
    </submittedName>
</protein>
<keyword evidence="3" id="KW-0805">Transcription regulation</keyword>
<comment type="similarity">
    <text evidence="1">In the C-terminal section; belongs to the class-I pyridoxal-phosphate-dependent aminotransferase family.</text>
</comment>
<dbReference type="InterPro" id="IPR051446">
    <property type="entry name" value="HTH_trans_reg/aminotransferase"/>
</dbReference>
<evidence type="ECO:0000313" key="7">
    <source>
        <dbReference type="EMBL" id="RGV76719.1"/>
    </source>
</evidence>
<dbReference type="SMART" id="SM00345">
    <property type="entry name" value="HTH_GNTR"/>
    <property type="match status" value="1"/>
</dbReference>
<dbReference type="AlphaFoldDB" id="A0A412Z9E9"/>
<dbReference type="InterPro" id="IPR036388">
    <property type="entry name" value="WH-like_DNA-bd_sf"/>
</dbReference>
<reference evidence="7 8" key="1">
    <citation type="submission" date="2018-08" db="EMBL/GenBank/DDBJ databases">
        <title>A genome reference for cultivated species of the human gut microbiota.</title>
        <authorList>
            <person name="Zou Y."/>
            <person name="Xue W."/>
            <person name="Luo G."/>
        </authorList>
    </citation>
    <scope>NUCLEOTIDE SEQUENCE [LARGE SCALE GENOMIC DNA]</scope>
    <source>
        <strain evidence="7 8">AF14-18</strain>
    </source>
</reference>
<evidence type="ECO:0000256" key="2">
    <source>
        <dbReference type="ARBA" id="ARBA00022898"/>
    </source>
</evidence>
<feature type="domain" description="HTH gntR-type" evidence="6">
    <location>
        <begin position="11"/>
        <end position="81"/>
    </location>
</feature>
<dbReference type="CDD" id="cd07377">
    <property type="entry name" value="WHTH_GntR"/>
    <property type="match status" value="1"/>
</dbReference>
<sequence length="490" mass="56104">MEIQLKKNSTTPLYKQIRNTIRSQILSGQLSDGFKLPSERQLVEKLGVHRNTVKKAYEMLIHEGLVYASVKAPRGYFVRNSPSEVKPDGKPDTRKAFSSLDKNFNYHFLGTQNTFQRLYNSSYLSDSISFAGVLVNKETLPLPYLHEIMDEITSGDDLEPFWFCDPQGTERMRACLASLLFGRKIYVQPQNIQIITETYEALSNIAFMYLKEGDFAIVEEPVMPAIVNILLHTGAHVLFVPVEKDGIQIEILENLVERYRPKLIYSMPNFHNPSAAVMSLEKRKRLLQCALSHNIPIVEDDSLFDFNYSGITLPSLYSMDRTNSVIYIDSFNLSFFPGARVGYIVAPDNVIKTYRRIVNKDQMFLNSLSQYMWARFFEKGYYEKHRQFLIDFYRKKRDLMCSALSCIPGLSFSVPDGGLVIWIRLPEYTNDRQIAAAAERTGLLLMPGNTFFAEGSHGESYIRVSYSSVTDEEIAEGCRRMAEVLNSCRI</sequence>
<keyword evidence="7" id="KW-0032">Aminotransferase</keyword>
<dbReference type="Gene3D" id="1.10.10.10">
    <property type="entry name" value="Winged helix-like DNA-binding domain superfamily/Winged helix DNA-binding domain"/>
    <property type="match status" value="1"/>
</dbReference>
<dbReference type="RefSeq" id="WP_117625465.1">
    <property type="nucleotide sequence ID" value="NZ_CATYQV010000028.1"/>
</dbReference>
<dbReference type="InterPro" id="IPR004839">
    <property type="entry name" value="Aminotransferase_I/II_large"/>
</dbReference>
<dbReference type="PANTHER" id="PTHR46577:SF1">
    <property type="entry name" value="HTH-TYPE TRANSCRIPTIONAL REGULATORY PROTEIN GABR"/>
    <property type="match status" value="1"/>
</dbReference>
<dbReference type="SUPFAM" id="SSF46785">
    <property type="entry name" value="Winged helix' DNA-binding domain"/>
    <property type="match status" value="1"/>
</dbReference>